<reference evidence="5 6" key="1">
    <citation type="submission" date="2011-08" db="EMBL/GenBank/DDBJ databases">
        <authorList>
            <person name="Liu Z.J."/>
            <person name="Shi F.L."/>
            <person name="Lu J.Q."/>
            <person name="Li M."/>
            <person name="Wang Z.L."/>
        </authorList>
    </citation>
    <scope>NUCLEOTIDE SEQUENCE [LARGE SCALE GENOMIC DNA]</scope>
    <source>
        <strain evidence="5 6">USNM 41457</strain>
    </source>
</reference>
<dbReference type="Gene3D" id="2.30.29.30">
    <property type="entry name" value="Pleckstrin-homology domain (PH domain)/Phosphotyrosine-binding domain (PTB)"/>
    <property type="match status" value="1"/>
</dbReference>
<dbReference type="GO" id="GO:0003729">
    <property type="term" value="F:mRNA binding"/>
    <property type="evidence" value="ECO:0007669"/>
    <property type="project" value="TreeGrafter"/>
</dbReference>
<dbReference type="VEuPathDB" id="MicrosporidiaDB:EDEG_00092"/>
<sequence>MNNNLKNNDAFYRPALCKDREYIKQEIDNSKNDKKTDENLSIDRSKPIFNNYAQWWHSMKAKSPDTEQLSFNIGSNTSLSSRFTKTIISLFHPEIEKKNRAKNDSNENDFYEKDESKQTIEEMDYNRRQRQNEIIKYGMLQKDCGFHRLLFIASQVRLYEFVNDTHWTVLDIEGPAYIYERNSLNNYRLIILNKKKKNEVFFDLNDCRFCVDGNFISIDSEHGVFGLWFFEDTNLHKIVEFLYNLESGNEFIESYPVNDI</sequence>
<gene>
    <name evidence="5" type="ORF">EDEG_00092</name>
</gene>
<dbReference type="GO" id="GO:0031087">
    <property type="term" value="P:deadenylation-independent decapping of nuclear-transcribed mRNA"/>
    <property type="evidence" value="ECO:0007669"/>
    <property type="project" value="TreeGrafter"/>
</dbReference>
<dbReference type="GO" id="GO:0000932">
    <property type="term" value="C:P-body"/>
    <property type="evidence" value="ECO:0007669"/>
    <property type="project" value="TreeGrafter"/>
</dbReference>
<comment type="similarity">
    <text evidence="2">Belongs to the DCP1 family.</text>
</comment>
<dbReference type="AlphaFoldDB" id="J9DQX5"/>
<dbReference type="GO" id="GO:0000290">
    <property type="term" value="P:deadenylation-dependent decapping of nuclear-transcribed mRNA"/>
    <property type="evidence" value="ECO:0007669"/>
    <property type="project" value="InterPro"/>
</dbReference>
<evidence type="ECO:0000256" key="1">
    <source>
        <dbReference type="ARBA" id="ARBA00004496"/>
    </source>
</evidence>
<evidence type="ECO:0000313" key="5">
    <source>
        <dbReference type="EMBL" id="EJW04975.1"/>
    </source>
</evidence>
<dbReference type="EMBL" id="AFBI03000001">
    <property type="protein sequence ID" value="EJW04975.1"/>
    <property type="molecule type" value="Genomic_DNA"/>
</dbReference>
<keyword evidence="4" id="KW-0507">mRNA processing</keyword>
<protein>
    <submittedName>
        <fullName evidence="5">Uncharacterized protein</fullName>
    </submittedName>
</protein>
<keyword evidence="3" id="KW-0963">Cytoplasm</keyword>
<dbReference type="SUPFAM" id="SSF50729">
    <property type="entry name" value="PH domain-like"/>
    <property type="match status" value="1"/>
</dbReference>
<dbReference type="PANTHER" id="PTHR16290">
    <property type="entry name" value="TRANSCRIPTION FACTOR SMIF DECAPPING ENZYME DCP1"/>
    <property type="match status" value="1"/>
</dbReference>
<dbReference type="InParanoid" id="J9DQX5"/>
<proteinExistence type="inferred from homology"/>
<comment type="subcellular location">
    <subcellularLocation>
        <location evidence="1">Cytoplasm</location>
    </subcellularLocation>
</comment>
<keyword evidence="6" id="KW-1185">Reference proteome</keyword>
<dbReference type="Pfam" id="PF06058">
    <property type="entry name" value="DCP1"/>
    <property type="match status" value="1"/>
</dbReference>
<dbReference type="Proteomes" id="UP000003163">
    <property type="component" value="Unassembled WGS sequence"/>
</dbReference>
<evidence type="ECO:0000256" key="2">
    <source>
        <dbReference type="ARBA" id="ARBA00008778"/>
    </source>
</evidence>
<dbReference type="InterPro" id="IPR010334">
    <property type="entry name" value="Dcp1"/>
</dbReference>
<reference evidence="6" key="2">
    <citation type="submission" date="2015-07" db="EMBL/GenBank/DDBJ databases">
        <title>Contrasting host-pathogen interactions and genome evolution in two generalist and specialist microsporidian pathogens of mosquitoes.</title>
        <authorList>
            <consortium name="The Broad Institute Genomics Platform"/>
            <consortium name="The Broad Institute Genome Sequencing Center for Infectious Disease"/>
            <person name="Cuomo C.A."/>
            <person name="Sanscrainte N.D."/>
            <person name="Goldberg J.M."/>
            <person name="Heiman D."/>
            <person name="Young S."/>
            <person name="Zeng Q."/>
            <person name="Becnel J.J."/>
            <person name="Birren B.W."/>
        </authorList>
    </citation>
    <scope>NUCLEOTIDE SEQUENCE [LARGE SCALE GENOMIC DNA]</scope>
    <source>
        <strain evidence="6">USNM 41457</strain>
    </source>
</reference>
<comment type="caution">
    <text evidence="5">The sequence shown here is derived from an EMBL/GenBank/DDBJ whole genome shotgun (WGS) entry which is preliminary data.</text>
</comment>
<dbReference type="HOGENOM" id="CLU_1069678_0_0_1"/>
<accession>J9DQX5</accession>
<dbReference type="InterPro" id="IPR011993">
    <property type="entry name" value="PH-like_dom_sf"/>
</dbReference>
<name>J9DQX5_EDHAE</name>
<dbReference type="GO" id="GO:0008047">
    <property type="term" value="F:enzyme activator activity"/>
    <property type="evidence" value="ECO:0007669"/>
    <property type="project" value="InterPro"/>
</dbReference>
<organism evidence="5 6">
    <name type="scientific">Edhazardia aedis (strain USNM 41457)</name>
    <name type="common">Microsporidian parasite</name>
    <dbReference type="NCBI Taxonomy" id="1003232"/>
    <lineage>
        <taxon>Eukaryota</taxon>
        <taxon>Fungi</taxon>
        <taxon>Fungi incertae sedis</taxon>
        <taxon>Microsporidia</taxon>
        <taxon>Edhazardia</taxon>
    </lineage>
</organism>
<dbReference type="PANTHER" id="PTHR16290:SF0">
    <property type="entry name" value="DECAPPING PROTEIN 1, ISOFORM A"/>
    <property type="match status" value="1"/>
</dbReference>
<evidence type="ECO:0000256" key="4">
    <source>
        <dbReference type="ARBA" id="ARBA00022664"/>
    </source>
</evidence>
<dbReference type="GO" id="GO:0006397">
    <property type="term" value="P:mRNA processing"/>
    <property type="evidence" value="ECO:0007669"/>
    <property type="project" value="UniProtKB-KW"/>
</dbReference>
<evidence type="ECO:0000256" key="3">
    <source>
        <dbReference type="ARBA" id="ARBA00022490"/>
    </source>
</evidence>
<evidence type="ECO:0000313" key="6">
    <source>
        <dbReference type="Proteomes" id="UP000003163"/>
    </source>
</evidence>